<dbReference type="Proteomes" id="UP001592530">
    <property type="component" value="Unassembled WGS sequence"/>
</dbReference>
<name>A0ABV6WX26_9ACTN</name>
<evidence type="ECO:0000256" key="1">
    <source>
        <dbReference type="SAM" id="MobiDB-lite"/>
    </source>
</evidence>
<reference evidence="3 4" key="1">
    <citation type="submission" date="2024-09" db="EMBL/GenBank/DDBJ databases">
        <authorList>
            <person name="Lee S.D."/>
        </authorList>
    </citation>
    <scope>NUCLEOTIDE SEQUENCE [LARGE SCALE GENOMIC DNA]</scope>
    <source>
        <strain evidence="3 4">N1-3</strain>
    </source>
</reference>
<comment type="caution">
    <text evidence="3">The sequence shown here is derived from an EMBL/GenBank/DDBJ whole genome shotgun (WGS) entry which is preliminary data.</text>
</comment>
<accession>A0ABV6WX26</accession>
<dbReference type="SUPFAM" id="SSF52540">
    <property type="entry name" value="P-loop containing nucleoside triphosphate hydrolases"/>
    <property type="match status" value="1"/>
</dbReference>
<feature type="domain" description="pPIWI-RE three-gene island" evidence="2">
    <location>
        <begin position="27"/>
        <end position="173"/>
    </location>
</feature>
<dbReference type="RefSeq" id="WP_380550342.1">
    <property type="nucleotide sequence ID" value="NZ_JBHEZY010000002.1"/>
</dbReference>
<evidence type="ECO:0000259" key="2">
    <source>
        <dbReference type="Pfam" id="PF18155"/>
    </source>
</evidence>
<sequence length="1170" mass="129899">MRSLTPPLSGVFSGLRAFGGPELRAPALEFLCQVELGLYLQQRLLPGSPAAHAWVLFSGYDFAEAYGVPLPPDAAHTLRVTRYSLWTLRRGRAWREALERYQRFGPTLRGYDVPDPGQPAVRREVSAASGRWQVYESLLRTAPPLAGGMLETAGPGPHAFNVSRSTAVVDLPVVSRVAPVWHDLDLGPATAGAPLEFCLDDLERTAAEMDAVHEHAGDGRSPNWLGRLRRLTLSTAEGDGFRRGRTFTVDGVQHLLGIVGAGKSTLRDIIAVHLAKRGRRTTVVVPDVAEVLKLVELYNLYTDGAAAPVLGAHGREKHAQRLHRRLAGRGEHRLLAHDDPAFAYLGTSCVLNTLLRGGGFDGPLAFGESPCARLLAPTTPRQQPGPSPARKWQRQKRLCPYWAACPRHHGARALVDAAIWVATLPGLIDASPARAQNGERIRYLELACRRSDLVIVDEADRVQMLLDQIFAPAVLLAADEERGFIDWLSRHKIRELAAGGRTQLSERDVEIFAAALNTAGSATDRLYAMLVTKPRIRTWVRIGYFSAWTLQLGMLDERYPLPGEGAPDHPDQKPREELGNLLDAFRDNPFGDRSRRSTEDFSHLTALVNALLHTGNPENTRALLLEVMDDVFRIDGDFMAGKQRDYERQLAEWHEQAERRRRGSRGGTAGGRPAPPQTPQEWREEFGHRFEFTLLLSVLEPRLAMVNAMWPRVEAALNLGFNDMYRRPLDYGPMVPEAPMGNVLGFQFRVHGKDEGGVRSGELTFFRCSGVGRELLPAMSLLASVDGRPGAHLLLMSGSSWAGRSSRYHLRQPVGVVIEPRAEEMRRISEESLMRFEFFDDGDEKWRLSGTDPEGRPEKLRRIATWLGAGVEEAEHGGPLEQELRSLPPGRDQILLLVGSYAEARLVADVLHNLNSRWRDRVLCLVSDDEEIDDEDEAPSPHRARVLRRGDIEHLKDLRADVLVAPLLAVERGHNILNDDAEAAIGTVYFLARPNPHPEDLSLAVHAINDWIVRAQQSGDFAAWVRSGGTIEEGAEEVRRRARSRWYQVLARSMAWSRLGDDRPQVTWDMLVLIWQVIGRLVRGGVPARVVFVDAAFAPHRAASPPTADTPQSSLLHSIVDVLAPYFEDGVEPAEEQFVARALYRPLWHMLGRCLAEPLPEPSPAPPAAA</sequence>
<protein>
    <recommendedName>
        <fullName evidence="2">pPIWI-RE three-gene island domain-containing protein</fullName>
    </recommendedName>
</protein>
<proteinExistence type="predicted"/>
<dbReference type="InterPro" id="IPR027417">
    <property type="entry name" value="P-loop_NTPase"/>
</dbReference>
<dbReference type="InterPro" id="IPR055254">
    <property type="entry name" value="pPIWI_RE_Z"/>
</dbReference>
<organism evidence="3 4">
    <name type="scientific">Streptacidiphilus alkalitolerans</name>
    <dbReference type="NCBI Taxonomy" id="3342712"/>
    <lineage>
        <taxon>Bacteria</taxon>
        <taxon>Bacillati</taxon>
        <taxon>Actinomycetota</taxon>
        <taxon>Actinomycetes</taxon>
        <taxon>Kitasatosporales</taxon>
        <taxon>Streptomycetaceae</taxon>
        <taxon>Streptacidiphilus</taxon>
    </lineage>
</organism>
<dbReference type="EMBL" id="JBHEZY010000002">
    <property type="protein sequence ID" value="MFC1430608.1"/>
    <property type="molecule type" value="Genomic_DNA"/>
</dbReference>
<evidence type="ECO:0000313" key="3">
    <source>
        <dbReference type="EMBL" id="MFC1430608.1"/>
    </source>
</evidence>
<gene>
    <name evidence="3" type="ORF">ACEZDB_08000</name>
</gene>
<feature type="region of interest" description="Disordered" evidence="1">
    <location>
        <begin position="652"/>
        <end position="680"/>
    </location>
</feature>
<evidence type="ECO:0000313" key="4">
    <source>
        <dbReference type="Proteomes" id="UP001592530"/>
    </source>
</evidence>
<dbReference type="Pfam" id="PF18155">
    <property type="entry name" value="pPIWI_RE_Z"/>
    <property type="match status" value="1"/>
</dbReference>